<keyword evidence="7" id="KW-1185">Reference proteome</keyword>
<dbReference type="PROSITE" id="PS00675">
    <property type="entry name" value="SIGMA54_INTERACT_1"/>
    <property type="match status" value="1"/>
</dbReference>
<keyword evidence="1" id="KW-0547">Nucleotide-binding</keyword>
<dbReference type="Pfam" id="PF02954">
    <property type="entry name" value="HTH_8"/>
    <property type="match status" value="1"/>
</dbReference>
<dbReference type="CDD" id="cd00009">
    <property type="entry name" value="AAA"/>
    <property type="match status" value="1"/>
</dbReference>
<dbReference type="PANTHER" id="PTHR32071:SF99">
    <property type="entry name" value="TRANSCRIPTIONAL REGULATORY PROTEIN"/>
    <property type="match status" value="1"/>
</dbReference>
<feature type="domain" description="Sigma-54 factor interaction" evidence="5">
    <location>
        <begin position="160"/>
        <end position="390"/>
    </location>
</feature>
<dbReference type="FunFam" id="3.40.50.300:FF:000006">
    <property type="entry name" value="DNA-binding transcriptional regulator NtrC"/>
    <property type="match status" value="1"/>
</dbReference>
<protein>
    <submittedName>
        <fullName evidence="6">Sigma-54-dependent Fis family transcriptional regulator</fullName>
    </submittedName>
</protein>
<dbReference type="InterPro" id="IPR035965">
    <property type="entry name" value="PAS-like_dom_sf"/>
</dbReference>
<dbReference type="RefSeq" id="WP_110524771.1">
    <property type="nucleotide sequence ID" value="NZ_QKOE01000007.1"/>
</dbReference>
<dbReference type="OrthoDB" id="3516932at2"/>
<dbReference type="GO" id="GO:0006355">
    <property type="term" value="P:regulation of DNA-templated transcription"/>
    <property type="evidence" value="ECO:0007669"/>
    <property type="project" value="InterPro"/>
</dbReference>
<dbReference type="InterPro" id="IPR002197">
    <property type="entry name" value="HTH_Fis"/>
</dbReference>
<evidence type="ECO:0000259" key="5">
    <source>
        <dbReference type="PROSITE" id="PS50045"/>
    </source>
</evidence>
<dbReference type="InterPro" id="IPR025662">
    <property type="entry name" value="Sigma_54_int_dom_ATP-bd_1"/>
</dbReference>
<dbReference type="EMBL" id="QKOE01000007">
    <property type="protein sequence ID" value="PZA16347.1"/>
    <property type="molecule type" value="Genomic_DNA"/>
</dbReference>
<organism evidence="6 7">
    <name type="scientific">Parazoarcus communis SWub3 = DSM 12120</name>
    <dbReference type="NCBI Taxonomy" id="1121029"/>
    <lineage>
        <taxon>Bacteria</taxon>
        <taxon>Pseudomonadati</taxon>
        <taxon>Pseudomonadota</taxon>
        <taxon>Betaproteobacteria</taxon>
        <taxon>Rhodocyclales</taxon>
        <taxon>Zoogloeaceae</taxon>
        <taxon>Parazoarcus</taxon>
    </lineage>
</organism>
<dbReference type="SUPFAM" id="SSF46689">
    <property type="entry name" value="Homeodomain-like"/>
    <property type="match status" value="1"/>
</dbReference>
<evidence type="ECO:0000256" key="4">
    <source>
        <dbReference type="ARBA" id="ARBA00023163"/>
    </source>
</evidence>
<evidence type="ECO:0000256" key="2">
    <source>
        <dbReference type="ARBA" id="ARBA00022840"/>
    </source>
</evidence>
<evidence type="ECO:0000313" key="6">
    <source>
        <dbReference type="EMBL" id="PZA16347.1"/>
    </source>
</evidence>
<dbReference type="InterPro" id="IPR058031">
    <property type="entry name" value="AAA_lid_NorR"/>
</dbReference>
<evidence type="ECO:0000256" key="1">
    <source>
        <dbReference type="ARBA" id="ARBA00022741"/>
    </source>
</evidence>
<dbReference type="InterPro" id="IPR025943">
    <property type="entry name" value="Sigma_54_int_dom_ATP-bd_2"/>
</dbReference>
<keyword evidence="4" id="KW-0804">Transcription</keyword>
<proteinExistence type="predicted"/>
<dbReference type="InterPro" id="IPR027417">
    <property type="entry name" value="P-loop_NTPase"/>
</dbReference>
<dbReference type="SUPFAM" id="SSF52540">
    <property type="entry name" value="P-loop containing nucleoside triphosphate hydrolases"/>
    <property type="match status" value="1"/>
</dbReference>
<dbReference type="Gene3D" id="3.30.450.20">
    <property type="entry name" value="PAS domain"/>
    <property type="match status" value="1"/>
</dbReference>
<dbReference type="PRINTS" id="PR01590">
    <property type="entry name" value="HTHFIS"/>
</dbReference>
<dbReference type="GO" id="GO:0043565">
    <property type="term" value="F:sequence-specific DNA binding"/>
    <property type="evidence" value="ECO:0007669"/>
    <property type="project" value="InterPro"/>
</dbReference>
<dbReference type="Pfam" id="PF00158">
    <property type="entry name" value="Sigma54_activat"/>
    <property type="match status" value="1"/>
</dbReference>
<dbReference type="InterPro" id="IPR003593">
    <property type="entry name" value="AAA+_ATPase"/>
</dbReference>
<dbReference type="Gene3D" id="1.10.8.60">
    <property type="match status" value="1"/>
</dbReference>
<comment type="caution">
    <text evidence="6">The sequence shown here is derived from an EMBL/GenBank/DDBJ whole genome shotgun (WGS) entry which is preliminary data.</text>
</comment>
<gene>
    <name evidence="6" type="ORF">DNK49_11840</name>
</gene>
<sequence>MTLTVRPGFDYTDIRRRAMQSLFENLDTLCEGTIVVDGDARIVWINDRYARRFGLDSPDQAIGREVEAIIPNSQMRAVVESGQPILLDILDAGSETFIVTRLPLKDDDGKVIGAVGFALYDQSRPLQPFYARLGKLQQELQHARQRLAEARQAKYTFSNFVGTSPAAMELKRAARRAAATDAPVLLLGETGTGKELIAHAIHASSHRAARPFIGINVAAVPESLLETEFFGAVAGAYTGADRKGRLGKFQLAEGGTLFLDEIGDMPLAVQSKLLRVLQEQELEPVGSDKVVPIDVRVIAATSIDLVRAVDEGRFRADLYYRLGVLPLTLPPLRDRLQDLELLCEHILEDIARRNDQPQRDLASDVLPLLAQQSWRGNIRELRNVLEQAVMSSDRPRLQASDFRGLRHTARAPASPSKNEVSSLEEAMNRHEAQLIRTALERSGGNATLAAKVLGIGRATLYRKLQTHNIHLNSETQSQY</sequence>
<keyword evidence="3" id="KW-0805">Transcription regulation</keyword>
<dbReference type="AlphaFoldDB" id="A0A323UV66"/>
<dbReference type="InterPro" id="IPR002078">
    <property type="entry name" value="Sigma_54_int"/>
</dbReference>
<evidence type="ECO:0000313" key="7">
    <source>
        <dbReference type="Proteomes" id="UP000248259"/>
    </source>
</evidence>
<dbReference type="InterPro" id="IPR013656">
    <property type="entry name" value="PAS_4"/>
</dbReference>
<dbReference type="InterPro" id="IPR009057">
    <property type="entry name" value="Homeodomain-like_sf"/>
</dbReference>
<dbReference type="InterPro" id="IPR000014">
    <property type="entry name" value="PAS"/>
</dbReference>
<dbReference type="Proteomes" id="UP000248259">
    <property type="component" value="Unassembled WGS sequence"/>
</dbReference>
<dbReference type="PROSITE" id="PS00676">
    <property type="entry name" value="SIGMA54_INTERACT_2"/>
    <property type="match status" value="1"/>
</dbReference>
<name>A0A323UV66_9RHOO</name>
<dbReference type="SMART" id="SM00382">
    <property type="entry name" value="AAA"/>
    <property type="match status" value="1"/>
</dbReference>
<dbReference type="CDD" id="cd00130">
    <property type="entry name" value="PAS"/>
    <property type="match status" value="1"/>
</dbReference>
<dbReference type="Pfam" id="PF08448">
    <property type="entry name" value="PAS_4"/>
    <property type="match status" value="1"/>
</dbReference>
<keyword evidence="2" id="KW-0067">ATP-binding</keyword>
<dbReference type="Gene3D" id="1.10.10.60">
    <property type="entry name" value="Homeodomain-like"/>
    <property type="match status" value="1"/>
</dbReference>
<dbReference type="Pfam" id="PF25601">
    <property type="entry name" value="AAA_lid_14"/>
    <property type="match status" value="1"/>
</dbReference>
<dbReference type="Gene3D" id="3.40.50.300">
    <property type="entry name" value="P-loop containing nucleotide triphosphate hydrolases"/>
    <property type="match status" value="1"/>
</dbReference>
<dbReference type="PROSITE" id="PS50045">
    <property type="entry name" value="SIGMA54_INTERACT_4"/>
    <property type="match status" value="1"/>
</dbReference>
<accession>A0A323UV66</accession>
<reference evidence="6 7" key="1">
    <citation type="submission" date="2018-06" db="EMBL/GenBank/DDBJ databases">
        <title>Azoarcus communis strain SWub3 genome.</title>
        <authorList>
            <person name="Zorraquino Salvo V."/>
            <person name="Toubiana D."/>
            <person name="Blumwald E."/>
        </authorList>
    </citation>
    <scope>NUCLEOTIDE SEQUENCE [LARGE SCALE GENOMIC DNA]</scope>
    <source>
        <strain evidence="6 7">SWub3</strain>
    </source>
</reference>
<dbReference type="GO" id="GO:0005524">
    <property type="term" value="F:ATP binding"/>
    <property type="evidence" value="ECO:0007669"/>
    <property type="project" value="UniProtKB-KW"/>
</dbReference>
<evidence type="ECO:0000256" key="3">
    <source>
        <dbReference type="ARBA" id="ARBA00023015"/>
    </source>
</evidence>
<dbReference type="SUPFAM" id="SSF55785">
    <property type="entry name" value="PYP-like sensor domain (PAS domain)"/>
    <property type="match status" value="1"/>
</dbReference>
<dbReference type="PANTHER" id="PTHR32071">
    <property type="entry name" value="TRANSCRIPTIONAL REGULATORY PROTEIN"/>
    <property type="match status" value="1"/>
</dbReference>